<dbReference type="GeneID" id="60331386"/>
<name>A0A5Q2WK95_9CAUD</name>
<evidence type="ECO:0000256" key="1">
    <source>
        <dbReference type="SAM" id="MobiDB-lite"/>
    </source>
</evidence>
<evidence type="ECO:0000313" key="3">
    <source>
        <dbReference type="Proteomes" id="UP000403312"/>
    </source>
</evidence>
<gene>
    <name evidence="2" type="primary">69</name>
    <name evidence="2" type="ORF">SEA_MINIONDAVE_69</name>
</gene>
<dbReference type="Proteomes" id="UP000403312">
    <property type="component" value="Segment"/>
</dbReference>
<reference evidence="2 3" key="1">
    <citation type="submission" date="2019-08" db="EMBL/GenBank/DDBJ databases">
        <authorList>
            <person name="Berkes C."/>
            <person name="Buraczynski W.P."/>
            <person name="Carney M.N."/>
            <person name="Ciuffo K.E."/>
            <person name="DeCola I.F."/>
            <person name="DeGon J.S."/>
            <person name="DesRosiers K.A."/>
            <person name="Dovi K.R."/>
            <person name="Fernandes A.M."/>
            <person name="Fernandes A.R."/>
            <person name="Flanders J.E."/>
            <person name="Guerin A.R."/>
            <person name="Hammel H."/>
            <person name="Hartery B.M."/>
            <person name="Hashem C."/>
            <person name="Horowitz N.R."/>
            <person name="Howe E.M."/>
            <person name="Iacovella N."/>
            <person name="Jaynes A."/>
            <person name="Kaszahook K."/>
            <person name="Lahens J."/>
            <person name="LeBlanc-Straceski J.M."/>
            <person name="Magner M.J."/>
            <person name="Martin J.W."/>
            <person name="McKeever H.M."/>
            <person name="McNamara J.M."/>
            <person name="McNeill C."/>
            <person name="Murray M.A."/>
            <person name="Nolan A."/>
            <person name="Pappalardo T.A."/>
            <person name="Patricia A."/>
            <person name="Pearsons T.J."/>
            <person name="Proko M.E."/>
            <person name="Schiavone A.R."/>
            <person name="Schmid A.M."/>
            <person name="Sellers N.P."/>
            <person name="Smith J.R."/>
            <person name="Stackhouse J.M."/>
            <person name="Terrazzano K.M."/>
            <person name="Thibault J.M."/>
            <person name="Trepaney L.M."/>
            <person name="Wasi A."/>
            <person name="Whitelaw R.E."/>
            <person name="Delesalle V.A."/>
            <person name="Garlena R.A."/>
            <person name="Russell D.A."/>
            <person name="Pope W.H."/>
            <person name="Jacobs-Sera D."/>
            <person name="Hatfull G.F."/>
        </authorList>
    </citation>
    <scope>NUCLEOTIDE SEQUENCE [LARGE SCALE GENOMIC DNA]</scope>
</reference>
<protein>
    <submittedName>
        <fullName evidence="2">Uncharacterized protein</fullName>
    </submittedName>
</protein>
<accession>A0A5Q2WK95</accession>
<feature type="compositionally biased region" description="Pro residues" evidence="1">
    <location>
        <begin position="9"/>
        <end position="22"/>
    </location>
</feature>
<feature type="region of interest" description="Disordered" evidence="1">
    <location>
        <begin position="1"/>
        <end position="42"/>
    </location>
</feature>
<dbReference type="RefSeq" id="YP_009959839.1">
    <property type="nucleotide sequence ID" value="NC_051684.1"/>
</dbReference>
<evidence type="ECO:0000313" key="2">
    <source>
        <dbReference type="EMBL" id="QGH78854.1"/>
    </source>
</evidence>
<dbReference type="EMBL" id="MN369749">
    <property type="protein sequence ID" value="QGH78854.1"/>
    <property type="molecule type" value="Genomic_DNA"/>
</dbReference>
<keyword evidence="3" id="KW-1185">Reference proteome</keyword>
<proteinExistence type="predicted"/>
<sequence>MQGNAPAPKDGPSPPNSPPPTKPNDSSAGTTPSPTTEHTSRNTMTCLLCDHPRSTHTPQCQVRLSVDLRDMTRYTQCLCPGFEGTEEED</sequence>
<dbReference type="KEGG" id="vg:60331386"/>
<organism evidence="2 3">
    <name type="scientific">Mycobacterium phage MinionDave</name>
    <dbReference type="NCBI Taxonomy" id="2653763"/>
    <lineage>
        <taxon>Viruses</taxon>
        <taxon>Duplodnaviria</taxon>
        <taxon>Heunggongvirae</taxon>
        <taxon>Uroviricota</taxon>
        <taxon>Caudoviricetes</taxon>
        <taxon>Gracegardnervirinae</taxon>
        <taxon>Cheoctovirus</taxon>
        <taxon>Cheoctovirus miniondave</taxon>
    </lineage>
</organism>
<feature type="compositionally biased region" description="Polar residues" evidence="1">
    <location>
        <begin position="28"/>
        <end position="42"/>
    </location>
</feature>